<evidence type="ECO:0000259" key="6">
    <source>
        <dbReference type="Pfam" id="PF08281"/>
    </source>
</evidence>
<evidence type="ECO:0000313" key="7">
    <source>
        <dbReference type="EMBL" id="SIT70262.1"/>
    </source>
</evidence>
<reference evidence="8" key="1">
    <citation type="submission" date="2017-01" db="EMBL/GenBank/DDBJ databases">
        <authorList>
            <person name="Varghese N."/>
            <person name="Submissions S."/>
        </authorList>
    </citation>
    <scope>NUCLEOTIDE SEQUENCE [LARGE SCALE GENOMIC DNA]</scope>
    <source>
        <strain evidence="8">MNA4</strain>
    </source>
</reference>
<dbReference type="GO" id="GO:0003677">
    <property type="term" value="F:DNA binding"/>
    <property type="evidence" value="ECO:0007669"/>
    <property type="project" value="InterPro"/>
</dbReference>
<dbReference type="RefSeq" id="WP_076756853.1">
    <property type="nucleotide sequence ID" value="NZ_FTPL01000001.1"/>
</dbReference>
<comment type="similarity">
    <text evidence="1">Belongs to the sigma-70 factor family. ECF subfamily.</text>
</comment>
<dbReference type="InterPro" id="IPR013325">
    <property type="entry name" value="RNA_pol_sigma_r2"/>
</dbReference>
<dbReference type="PANTHER" id="PTHR43133:SF60">
    <property type="entry name" value="RNA POLYMERASE SIGMA FACTOR SIGV"/>
    <property type="match status" value="1"/>
</dbReference>
<dbReference type="SUPFAM" id="SSF88946">
    <property type="entry name" value="Sigma2 domain of RNA polymerase sigma factors"/>
    <property type="match status" value="1"/>
</dbReference>
<feature type="domain" description="RNA polymerase sigma-70 region 2" evidence="5">
    <location>
        <begin position="9"/>
        <end position="76"/>
    </location>
</feature>
<sequence length="182" mass="21321">MAGQKVELIYEEYERFIYHLCLKLTRNKDEAEDLMQDVWLKVVRNEKALEGVDHVKAWLTTICMNTFRDRYRKTVRRSQHVMEQPDTLDVPILDLVPCAGPTAEDLLERDDLREIVQSKLGELDVIYRKTVLYFYVNQYSLIEIADLMKVSIGTVKSRLFRAKQRLKEMMLLDETAVGYVGA</sequence>
<dbReference type="CDD" id="cd06171">
    <property type="entry name" value="Sigma70_r4"/>
    <property type="match status" value="1"/>
</dbReference>
<dbReference type="Proteomes" id="UP000187550">
    <property type="component" value="Unassembled WGS sequence"/>
</dbReference>
<evidence type="ECO:0000256" key="4">
    <source>
        <dbReference type="ARBA" id="ARBA00023163"/>
    </source>
</evidence>
<evidence type="ECO:0000256" key="1">
    <source>
        <dbReference type="ARBA" id="ARBA00010641"/>
    </source>
</evidence>
<dbReference type="GO" id="GO:0006352">
    <property type="term" value="P:DNA-templated transcription initiation"/>
    <property type="evidence" value="ECO:0007669"/>
    <property type="project" value="InterPro"/>
</dbReference>
<dbReference type="InterPro" id="IPR039425">
    <property type="entry name" value="RNA_pol_sigma-70-like"/>
</dbReference>
<dbReference type="Gene3D" id="1.10.1740.10">
    <property type="match status" value="1"/>
</dbReference>
<name>A0A1U7PHX2_9BACI</name>
<gene>
    <name evidence="7" type="ORF">SAMN05428946_0587</name>
</gene>
<evidence type="ECO:0000313" key="8">
    <source>
        <dbReference type="Proteomes" id="UP000187550"/>
    </source>
</evidence>
<dbReference type="AlphaFoldDB" id="A0A1U7PHX2"/>
<dbReference type="InterPro" id="IPR013324">
    <property type="entry name" value="RNA_pol_sigma_r3/r4-like"/>
</dbReference>
<dbReference type="OrthoDB" id="9794508at2"/>
<dbReference type="Gene3D" id="1.10.10.10">
    <property type="entry name" value="Winged helix-like DNA-binding domain superfamily/Winged helix DNA-binding domain"/>
    <property type="match status" value="1"/>
</dbReference>
<evidence type="ECO:0000256" key="3">
    <source>
        <dbReference type="ARBA" id="ARBA00023082"/>
    </source>
</evidence>
<dbReference type="GO" id="GO:0016987">
    <property type="term" value="F:sigma factor activity"/>
    <property type="evidence" value="ECO:0007669"/>
    <property type="project" value="UniProtKB-KW"/>
</dbReference>
<dbReference type="SUPFAM" id="SSF88659">
    <property type="entry name" value="Sigma3 and sigma4 domains of RNA polymerase sigma factors"/>
    <property type="match status" value="1"/>
</dbReference>
<dbReference type="NCBIfam" id="TIGR02937">
    <property type="entry name" value="sigma70-ECF"/>
    <property type="match status" value="1"/>
</dbReference>
<evidence type="ECO:0000256" key="2">
    <source>
        <dbReference type="ARBA" id="ARBA00023015"/>
    </source>
</evidence>
<feature type="domain" description="RNA polymerase sigma factor 70 region 4 type 2" evidence="6">
    <location>
        <begin position="114"/>
        <end position="166"/>
    </location>
</feature>
<dbReference type="EMBL" id="FTPL01000001">
    <property type="protein sequence ID" value="SIT70262.1"/>
    <property type="molecule type" value="Genomic_DNA"/>
</dbReference>
<dbReference type="InterPro" id="IPR013249">
    <property type="entry name" value="RNA_pol_sigma70_r4_t2"/>
</dbReference>
<proteinExistence type="inferred from homology"/>
<dbReference type="Pfam" id="PF04542">
    <property type="entry name" value="Sigma70_r2"/>
    <property type="match status" value="1"/>
</dbReference>
<dbReference type="Pfam" id="PF08281">
    <property type="entry name" value="Sigma70_r4_2"/>
    <property type="match status" value="1"/>
</dbReference>
<keyword evidence="2" id="KW-0805">Transcription regulation</keyword>
<accession>A0A1U7PHX2</accession>
<protein>
    <submittedName>
        <fullName evidence="7">RNA polymerase sigma-70 factor, ECF subfamily</fullName>
    </submittedName>
</protein>
<keyword evidence="3" id="KW-0731">Sigma factor</keyword>
<dbReference type="InterPro" id="IPR014284">
    <property type="entry name" value="RNA_pol_sigma-70_dom"/>
</dbReference>
<dbReference type="PANTHER" id="PTHR43133">
    <property type="entry name" value="RNA POLYMERASE ECF-TYPE SIGMA FACTO"/>
    <property type="match status" value="1"/>
</dbReference>
<keyword evidence="4" id="KW-0804">Transcription</keyword>
<dbReference type="STRING" id="550447.SAMN05428946_0587"/>
<evidence type="ECO:0000259" key="5">
    <source>
        <dbReference type="Pfam" id="PF04542"/>
    </source>
</evidence>
<organism evidence="7 8">
    <name type="scientific">Edaphobacillus lindanitolerans</name>
    <dbReference type="NCBI Taxonomy" id="550447"/>
    <lineage>
        <taxon>Bacteria</taxon>
        <taxon>Bacillati</taxon>
        <taxon>Bacillota</taxon>
        <taxon>Bacilli</taxon>
        <taxon>Bacillales</taxon>
        <taxon>Bacillaceae</taxon>
        <taxon>Edaphobacillus</taxon>
    </lineage>
</organism>
<dbReference type="InterPro" id="IPR007627">
    <property type="entry name" value="RNA_pol_sigma70_r2"/>
</dbReference>
<dbReference type="InterPro" id="IPR036388">
    <property type="entry name" value="WH-like_DNA-bd_sf"/>
</dbReference>
<keyword evidence="8" id="KW-1185">Reference proteome</keyword>